<reference evidence="3" key="1">
    <citation type="journal article" date="2019" name="Int. J. Syst. Evol. Microbiol.">
        <title>The Global Catalogue of Microorganisms (GCM) 10K type strain sequencing project: providing services to taxonomists for standard genome sequencing and annotation.</title>
        <authorList>
            <consortium name="The Broad Institute Genomics Platform"/>
            <consortium name="The Broad Institute Genome Sequencing Center for Infectious Disease"/>
            <person name="Wu L."/>
            <person name="Ma J."/>
        </authorList>
    </citation>
    <scope>NUCLEOTIDE SEQUENCE [LARGE SCALE GENOMIC DNA]</scope>
    <source>
        <strain evidence="3">VKM B-3159</strain>
    </source>
</reference>
<gene>
    <name evidence="2" type="ORF">Q9291_13540</name>
</gene>
<dbReference type="EMBL" id="JAVCAP010000036">
    <property type="protein sequence ID" value="MDP8568868.1"/>
    <property type="molecule type" value="Genomic_DNA"/>
</dbReference>
<dbReference type="Pfam" id="PF11127">
    <property type="entry name" value="YgaP-like_TM"/>
    <property type="match status" value="1"/>
</dbReference>
<evidence type="ECO:0000313" key="3">
    <source>
        <dbReference type="Proteomes" id="UP001225906"/>
    </source>
</evidence>
<comment type="caution">
    <text evidence="2">The sequence shown here is derived from an EMBL/GenBank/DDBJ whole genome shotgun (WGS) entry which is preliminary data.</text>
</comment>
<evidence type="ECO:0000313" key="2">
    <source>
        <dbReference type="EMBL" id="MDP8568868.1"/>
    </source>
</evidence>
<name>A0ABT9JWF5_9PROT</name>
<dbReference type="InterPro" id="IPR021309">
    <property type="entry name" value="YgaP-like_TM"/>
</dbReference>
<dbReference type="Proteomes" id="UP001225906">
    <property type="component" value="Unassembled WGS sequence"/>
</dbReference>
<feature type="domain" description="Inner membrane protein YgaP-like transmembrane" evidence="1">
    <location>
        <begin position="1"/>
        <end position="59"/>
    </location>
</feature>
<evidence type="ECO:0000259" key="1">
    <source>
        <dbReference type="Pfam" id="PF11127"/>
    </source>
</evidence>
<sequence>MQKNIGNIDRALRLIAGGGLLVWALAFSGPLWAYLGIIPLATALIKWCPLYSLINIKSSK</sequence>
<organism evidence="2 3">
    <name type="scientific">Methylophilus aquaticus</name>
    <dbReference type="NCBI Taxonomy" id="1971610"/>
    <lineage>
        <taxon>Bacteria</taxon>
        <taxon>Pseudomonadati</taxon>
        <taxon>Pseudomonadota</taxon>
        <taxon>Betaproteobacteria</taxon>
        <taxon>Nitrosomonadales</taxon>
        <taxon>Methylophilaceae</taxon>
        <taxon>Methylophilus</taxon>
    </lineage>
</organism>
<dbReference type="RefSeq" id="WP_306390650.1">
    <property type="nucleotide sequence ID" value="NZ_JAVCAP010000036.1"/>
</dbReference>
<accession>A0ABT9JWF5</accession>
<proteinExistence type="predicted"/>
<protein>
    <submittedName>
        <fullName evidence="2">DUF2892 domain-containing protein</fullName>
    </submittedName>
</protein>
<keyword evidence="3" id="KW-1185">Reference proteome</keyword>